<dbReference type="InterPro" id="IPR041698">
    <property type="entry name" value="Methyltransf_25"/>
</dbReference>
<dbReference type="CDD" id="cd02440">
    <property type="entry name" value="AdoMet_MTases"/>
    <property type="match status" value="1"/>
</dbReference>
<reference evidence="1 2" key="1">
    <citation type="submission" date="2020-01" db="EMBL/GenBank/DDBJ databases">
        <title>Aspergillus terreus IFO 6365 whole genome shotgun sequence.</title>
        <authorList>
            <person name="Kanamasa S."/>
            <person name="Takahashi H."/>
        </authorList>
    </citation>
    <scope>NUCLEOTIDE SEQUENCE [LARGE SCALE GENOMIC DNA]</scope>
    <source>
        <strain evidence="1 2">IFO 6365</strain>
    </source>
</reference>
<comment type="caution">
    <text evidence="1">The sequence shown here is derived from an EMBL/GenBank/DDBJ whole genome shotgun (WGS) entry which is preliminary data.</text>
</comment>
<dbReference type="Proteomes" id="UP000452235">
    <property type="component" value="Unassembled WGS sequence"/>
</dbReference>
<gene>
    <name evidence="1" type="ORF">ATEIFO6365_0001067000</name>
</gene>
<dbReference type="InterPro" id="IPR029063">
    <property type="entry name" value="SAM-dependent_MTases_sf"/>
</dbReference>
<dbReference type="PANTHER" id="PTHR43591">
    <property type="entry name" value="METHYLTRANSFERASE"/>
    <property type="match status" value="1"/>
</dbReference>
<dbReference type="EMBL" id="BLJY01000001">
    <property type="protein sequence ID" value="GFF12447.1"/>
    <property type="molecule type" value="Genomic_DNA"/>
</dbReference>
<keyword evidence="1" id="KW-0808">Transferase</keyword>
<dbReference type="GO" id="GO:0008168">
    <property type="term" value="F:methyltransferase activity"/>
    <property type="evidence" value="ECO:0007669"/>
    <property type="project" value="UniProtKB-KW"/>
</dbReference>
<evidence type="ECO:0000313" key="2">
    <source>
        <dbReference type="Proteomes" id="UP000452235"/>
    </source>
</evidence>
<dbReference type="AlphaFoldDB" id="A0A5M3YQK8"/>
<evidence type="ECO:0000313" key="1">
    <source>
        <dbReference type="EMBL" id="GFF12447.1"/>
    </source>
</evidence>
<proteinExistence type="predicted"/>
<dbReference type="OrthoDB" id="2013972at2759"/>
<dbReference type="GO" id="GO:0032259">
    <property type="term" value="P:methylation"/>
    <property type="evidence" value="ECO:0007669"/>
    <property type="project" value="UniProtKB-KW"/>
</dbReference>
<accession>A0A5M3YQK8</accession>
<dbReference type="Gene3D" id="3.40.50.150">
    <property type="entry name" value="Vaccinia Virus protein VP39"/>
    <property type="match status" value="1"/>
</dbReference>
<keyword evidence="2" id="KW-1185">Reference proteome</keyword>
<organism evidence="1 2">
    <name type="scientific">Aspergillus terreus</name>
    <dbReference type="NCBI Taxonomy" id="33178"/>
    <lineage>
        <taxon>Eukaryota</taxon>
        <taxon>Fungi</taxon>
        <taxon>Dikarya</taxon>
        <taxon>Ascomycota</taxon>
        <taxon>Pezizomycotina</taxon>
        <taxon>Eurotiomycetes</taxon>
        <taxon>Eurotiomycetidae</taxon>
        <taxon>Eurotiales</taxon>
        <taxon>Aspergillaceae</taxon>
        <taxon>Aspergillus</taxon>
        <taxon>Aspergillus subgen. Circumdati</taxon>
    </lineage>
</organism>
<sequence>MAKQELMNLFLSKEFASGYKLAELVTGPFAQLLVDYSGVVQSTQRPLVILDNACGTGIISEALNRSLDSQTKGRWELTCGDISDSLVQYVNQRIQDEGWPKAKAQFVDAQDTKLPSSHFTHIFAAFALVGFPNPSAALKECLRILQPGGTVAISNWQLPEWLVIAKSAVDTMPGNPPFPTVKEFLASLNEGWDSEEPTRVKLEQEGFDTVQVTTVSQKLSLTKSTLVELIKPMLPVILGRFWTDEQRAKHEKDIPTALQQYLDEKYGASDDVPVEPRVIIATARKPC</sequence>
<name>A0A5M3YQK8_ASPTE</name>
<keyword evidence="1" id="KW-0489">Methyltransferase</keyword>
<protein>
    <submittedName>
        <fullName evidence="1">Putative UbiE/COQ5 family methyltransferase</fullName>
    </submittedName>
</protein>
<dbReference type="SUPFAM" id="SSF53335">
    <property type="entry name" value="S-adenosyl-L-methionine-dependent methyltransferases"/>
    <property type="match status" value="1"/>
</dbReference>
<dbReference type="Pfam" id="PF13649">
    <property type="entry name" value="Methyltransf_25"/>
    <property type="match status" value="1"/>
</dbReference>
<dbReference type="VEuPathDB" id="FungiDB:ATEG_01465"/>